<dbReference type="RefSeq" id="XP_067543773.1">
    <property type="nucleotide sequence ID" value="XM_067688585.1"/>
</dbReference>
<name>A0A177EB44_9MICR</name>
<dbReference type="EMBL" id="LTDL01000042">
    <property type="protein sequence ID" value="OAG29028.1"/>
    <property type="molecule type" value="Genomic_DNA"/>
</dbReference>
<comment type="caution">
    <text evidence="1">The sequence shown here is derived from an EMBL/GenBank/DDBJ whole genome shotgun (WGS) entry which is preliminary data.</text>
</comment>
<gene>
    <name evidence="1" type="ORF">NEDG_01167</name>
</gene>
<dbReference type="GeneID" id="93647517"/>
<dbReference type="Proteomes" id="UP000185944">
    <property type="component" value="Unassembled WGS sequence"/>
</dbReference>
<evidence type="ECO:0000313" key="2">
    <source>
        <dbReference type="Proteomes" id="UP000185944"/>
    </source>
</evidence>
<accession>A0A177EB44</accession>
<evidence type="ECO:0000313" key="1">
    <source>
        <dbReference type="EMBL" id="OAG29028.1"/>
    </source>
</evidence>
<dbReference type="OrthoDB" id="2187246at2759"/>
<keyword evidence="2" id="KW-1185">Reference proteome</keyword>
<protein>
    <submittedName>
        <fullName evidence="1">Uncharacterized protein</fullName>
    </submittedName>
</protein>
<dbReference type="AlphaFoldDB" id="A0A177EB44"/>
<reference evidence="1 2" key="1">
    <citation type="submission" date="2016-02" db="EMBL/GenBank/DDBJ databases">
        <title>Discovery of a natural microsporidian pathogen with a broad tissue tropism in Caenorhabditis elegans.</title>
        <authorList>
            <person name="Luallen R.J."/>
            <person name="Reinke A.W."/>
            <person name="Tong L."/>
            <person name="Botts M.R."/>
            <person name="Felix M.-A."/>
            <person name="Troemel E.R."/>
        </authorList>
    </citation>
    <scope>NUCLEOTIDE SEQUENCE [LARGE SCALE GENOMIC DNA]</scope>
    <source>
        <strain evidence="1 2">JUm2807</strain>
    </source>
</reference>
<organism evidence="1 2">
    <name type="scientific">Nematocida displodere</name>
    <dbReference type="NCBI Taxonomy" id="1805483"/>
    <lineage>
        <taxon>Eukaryota</taxon>
        <taxon>Fungi</taxon>
        <taxon>Fungi incertae sedis</taxon>
        <taxon>Microsporidia</taxon>
        <taxon>Nematocida</taxon>
    </lineage>
</organism>
<proteinExistence type="predicted"/>
<dbReference type="VEuPathDB" id="MicrosporidiaDB:NEDG_01167"/>
<sequence length="281" mass="30595">MLELLTKEGKVLGISPDTEGVAVLKEGVSFYKRVGEFQIFRVGEYLEILRGRSIFKRLHLFRGLKDVLISGHGAEVLIFLVGDNWIESIGSEGLRDEREFKERIVDVKIASGLVMVLHNGQIGIFAQTLKKLGGGRRLSIKCPDLLVVFETDQQFLGIFSRTQKSLSIFSAKGELVQTVGATEPLQSVGVFKVGEEVVVALGMKGKISITPFLGGEERVISTDHNEAVTEIVYDSGSETMYSISQEGVLCACKMGRAQEVEGAAVFVERRGLTGISVVGAV</sequence>